<proteinExistence type="predicted"/>
<dbReference type="Proteomes" id="UP001431783">
    <property type="component" value="Unassembled WGS sequence"/>
</dbReference>
<feature type="region of interest" description="Disordered" evidence="1">
    <location>
        <begin position="1"/>
        <end position="36"/>
    </location>
</feature>
<evidence type="ECO:0000313" key="2">
    <source>
        <dbReference type="EMBL" id="KAK9881080.1"/>
    </source>
</evidence>
<name>A0AAW1UEY3_9CUCU</name>
<evidence type="ECO:0000256" key="1">
    <source>
        <dbReference type="SAM" id="MobiDB-lite"/>
    </source>
</evidence>
<feature type="compositionally biased region" description="Basic and acidic residues" evidence="1">
    <location>
        <begin position="296"/>
        <end position="310"/>
    </location>
</feature>
<keyword evidence="3" id="KW-1185">Reference proteome</keyword>
<feature type="region of interest" description="Disordered" evidence="1">
    <location>
        <begin position="474"/>
        <end position="595"/>
    </location>
</feature>
<comment type="caution">
    <text evidence="2">The sequence shown here is derived from an EMBL/GenBank/DDBJ whole genome shotgun (WGS) entry which is preliminary data.</text>
</comment>
<feature type="compositionally biased region" description="Basic residues" evidence="1">
    <location>
        <begin position="1"/>
        <end position="14"/>
    </location>
</feature>
<reference evidence="2 3" key="1">
    <citation type="submission" date="2023-03" db="EMBL/GenBank/DDBJ databases">
        <title>Genome insight into feeding habits of ladybird beetles.</title>
        <authorList>
            <person name="Li H.-S."/>
            <person name="Huang Y.-H."/>
            <person name="Pang H."/>
        </authorList>
    </citation>
    <scope>NUCLEOTIDE SEQUENCE [LARGE SCALE GENOMIC DNA]</scope>
    <source>
        <strain evidence="2">SYSU_2023b</strain>
        <tissue evidence="2">Whole body</tissue>
    </source>
</reference>
<gene>
    <name evidence="2" type="ORF">WA026_014424</name>
</gene>
<organism evidence="2 3">
    <name type="scientific">Henosepilachna vigintioctopunctata</name>
    <dbReference type="NCBI Taxonomy" id="420089"/>
    <lineage>
        <taxon>Eukaryota</taxon>
        <taxon>Metazoa</taxon>
        <taxon>Ecdysozoa</taxon>
        <taxon>Arthropoda</taxon>
        <taxon>Hexapoda</taxon>
        <taxon>Insecta</taxon>
        <taxon>Pterygota</taxon>
        <taxon>Neoptera</taxon>
        <taxon>Endopterygota</taxon>
        <taxon>Coleoptera</taxon>
        <taxon>Polyphaga</taxon>
        <taxon>Cucujiformia</taxon>
        <taxon>Coccinelloidea</taxon>
        <taxon>Coccinellidae</taxon>
        <taxon>Epilachninae</taxon>
        <taxon>Epilachnini</taxon>
        <taxon>Henosepilachna</taxon>
    </lineage>
</organism>
<feature type="region of interest" description="Disordered" evidence="1">
    <location>
        <begin position="296"/>
        <end position="321"/>
    </location>
</feature>
<feature type="compositionally biased region" description="Basic and acidic residues" evidence="1">
    <location>
        <begin position="15"/>
        <end position="36"/>
    </location>
</feature>
<feature type="compositionally biased region" description="Polar residues" evidence="1">
    <location>
        <begin position="546"/>
        <end position="555"/>
    </location>
</feature>
<sequence length="721" mass="83151">MHSTKKNPKYRKNCGNKDSEDDKDVDANEDSRCFKDNTKTTEQPCIEIEMDDSVRNLLSSADKCSSALLDVTVIKQNEEKGKHVAETSTLKPAQVNNLLSKLEREKRDKHLLNSFFEDKVSHEETKVKICRHNRRGKMQAASDFCYGNIREKKCLKTHLHRPVKTKNKTSSSAPVDSLGRKQTYNHCYSPGVIQVSPMIGECYPRQVNCDVPSEESYSDDGPLDSFKCGDHKKTHHVYAASPRTFKDLNSIITCQSMSKDDRSPCLCDNCGIASLLSESQKRPIITAPVEHVSDLRRRMNKKEYRESSKHDQRKRRSDVPYACEDKSSYQAGLANLFERVKILEERMDIQEERAVPKDYFKRIITKIISHFAPRVPTYKNEHFHIRDSDSGSYAVEQKYKNNYSVNTLMIDKNKVYREHEKTDNHEALKKLLNNMTENMSETKKNEFAENFRKWGGDILKPGVDLKKKMLSLLNMTDEPRKQTDKTVNRPKTEESAYSSKPKKTKSNHSLPDDKDFNSQALKNLVEAMSQKNPKTNKKLNRDQKQMDVNNSSGETPSDRSLCKKQSREAEETKTMKKSMIPKSSKKSKANNKETAKNVDVSYLNPKLSTWQEEESQISFRLEFSDADTNTRSKDSKNRDLEKIEFLRTLSKTKDCDKEKLWDSIWAQAKANGQTKQDKVTIQLPRRNGSEFNDMMEIEFTIGEIEFMLTKHKYAVKNKAKS</sequence>
<dbReference type="AlphaFoldDB" id="A0AAW1UEY3"/>
<feature type="compositionally biased region" description="Basic and acidic residues" evidence="1">
    <location>
        <begin position="477"/>
        <end position="494"/>
    </location>
</feature>
<feature type="compositionally biased region" description="Basic and acidic residues" evidence="1">
    <location>
        <begin position="556"/>
        <end position="574"/>
    </location>
</feature>
<accession>A0AAW1UEY3</accession>
<dbReference type="EMBL" id="JARQZJ010000067">
    <property type="protein sequence ID" value="KAK9881080.1"/>
    <property type="molecule type" value="Genomic_DNA"/>
</dbReference>
<evidence type="ECO:0000313" key="3">
    <source>
        <dbReference type="Proteomes" id="UP001431783"/>
    </source>
</evidence>
<protein>
    <submittedName>
        <fullName evidence="2">Uncharacterized protein</fullName>
    </submittedName>
</protein>